<dbReference type="RefSeq" id="XP_046073657.1">
    <property type="nucleotide sequence ID" value="XM_046216000.1"/>
</dbReference>
<dbReference type="EMBL" id="JAJTJA010000005">
    <property type="protein sequence ID" value="KAH8699193.1"/>
    <property type="molecule type" value="Genomic_DNA"/>
</dbReference>
<dbReference type="GeneID" id="70246287"/>
<reference evidence="1" key="1">
    <citation type="submission" date="2021-12" db="EMBL/GenBank/DDBJ databases">
        <title>Convergent genome expansion in fungi linked to evolution of root-endophyte symbiosis.</title>
        <authorList>
            <consortium name="DOE Joint Genome Institute"/>
            <person name="Ke Y.-H."/>
            <person name="Bonito G."/>
            <person name="Liao H.-L."/>
            <person name="Looney B."/>
            <person name="Rojas-Flechas A."/>
            <person name="Nash J."/>
            <person name="Hameed K."/>
            <person name="Schadt C."/>
            <person name="Martin F."/>
            <person name="Crous P.W."/>
            <person name="Miettinen O."/>
            <person name="Magnuson J.K."/>
            <person name="Labbe J."/>
            <person name="Jacobson D."/>
            <person name="Doktycz M.J."/>
            <person name="Veneault-Fourrey C."/>
            <person name="Kuo A."/>
            <person name="Mondo S."/>
            <person name="Calhoun S."/>
            <person name="Riley R."/>
            <person name="Ohm R."/>
            <person name="LaButti K."/>
            <person name="Andreopoulos B."/>
            <person name="Pangilinan J."/>
            <person name="Nolan M."/>
            <person name="Tritt A."/>
            <person name="Clum A."/>
            <person name="Lipzen A."/>
            <person name="Daum C."/>
            <person name="Barry K."/>
            <person name="Grigoriev I.V."/>
            <person name="Vilgalys R."/>
        </authorList>
    </citation>
    <scope>NUCLEOTIDE SEQUENCE</scope>
    <source>
        <strain evidence="1">PMI_201</strain>
    </source>
</reference>
<accession>A0AAD4Q230</accession>
<evidence type="ECO:0000313" key="2">
    <source>
        <dbReference type="Proteomes" id="UP001201262"/>
    </source>
</evidence>
<dbReference type="Proteomes" id="UP001201262">
    <property type="component" value="Unassembled WGS sequence"/>
</dbReference>
<protein>
    <submittedName>
        <fullName evidence="1">Uncharacterized protein</fullName>
    </submittedName>
</protein>
<comment type="caution">
    <text evidence="1">The sequence shown here is derived from an EMBL/GenBank/DDBJ whole genome shotgun (WGS) entry which is preliminary data.</text>
</comment>
<organism evidence="1 2">
    <name type="scientific">Talaromyces proteolyticus</name>
    <dbReference type="NCBI Taxonomy" id="1131652"/>
    <lineage>
        <taxon>Eukaryota</taxon>
        <taxon>Fungi</taxon>
        <taxon>Dikarya</taxon>
        <taxon>Ascomycota</taxon>
        <taxon>Pezizomycotina</taxon>
        <taxon>Eurotiomycetes</taxon>
        <taxon>Eurotiomycetidae</taxon>
        <taxon>Eurotiales</taxon>
        <taxon>Trichocomaceae</taxon>
        <taxon>Talaromyces</taxon>
        <taxon>Talaromyces sect. Bacilispori</taxon>
    </lineage>
</organism>
<evidence type="ECO:0000313" key="1">
    <source>
        <dbReference type="EMBL" id="KAH8699193.1"/>
    </source>
</evidence>
<sequence length="211" mass="23150">MEATGPTAAGLAPPVISVFLFSYGHINGPIVQTGVEGRSSKQLAYSIRHLPNPPRNLRANSNGLSRRLQKEFLNNDCVEAILGKVQNDIIDALRIEAESIQAAKAATRDCNSGNVFKPDNISDLEESPKNLHDASLILTVCCEKGRHRSVAFIDELGRRLADLKNGDGISHTWELCISVTHRDIGNSASAPVTHDKSRRKRMRCMRVEGSR</sequence>
<keyword evidence="2" id="KW-1185">Reference proteome</keyword>
<name>A0AAD4Q230_9EURO</name>
<dbReference type="AlphaFoldDB" id="A0AAD4Q230"/>
<gene>
    <name evidence="1" type="ORF">BGW36DRAFT_377439</name>
</gene>
<proteinExistence type="predicted"/>